<dbReference type="RefSeq" id="WP_009128413.1">
    <property type="nucleotide sequence ID" value="NZ_JH992940.1"/>
</dbReference>
<sequence>MDSYLIHDANAGNNFKIMMMIQKEGMKGYGIYWMILEFLRIQEGYKADLRVLPILAQKMRVTVATLKRFIYESGLFRVDDTTFSSPGLTRRMGPLEAKREANRESGRRGGLANQQKIRQGMPSDALAINKTNKINNSPSISPQGETEKNEEILLVPPEYALNKQTHNYEGLMEELKRQKVTVVKEINAILRLTDFGKLKGKIWKILYDINNSPQMKARIVMPGKYILKLLQN</sequence>
<evidence type="ECO:0000259" key="1">
    <source>
        <dbReference type="Pfam" id="PF14297"/>
    </source>
</evidence>
<dbReference type="OrthoDB" id="1039610at2"/>
<gene>
    <name evidence="2" type="ORF">HMPREF9447_00883</name>
</gene>
<dbReference type="HOGENOM" id="CLU_1188003_0_0_10"/>
<dbReference type="Pfam" id="PF14297">
    <property type="entry name" value="Lin1244_N"/>
    <property type="match status" value="1"/>
</dbReference>
<dbReference type="Proteomes" id="UP000009872">
    <property type="component" value="Unassembled WGS sequence"/>
</dbReference>
<proteinExistence type="predicted"/>
<keyword evidence="3" id="KW-1185">Reference proteome</keyword>
<dbReference type="InterPro" id="IPR025400">
    <property type="entry name" value="Lin1244/Lin1753-like_N"/>
</dbReference>
<dbReference type="STRING" id="742727.HMPREF9447_00883"/>
<protein>
    <recommendedName>
        <fullName evidence="1">Lin1244/Lin1753-like N-terminal domain-containing protein</fullName>
    </recommendedName>
</protein>
<evidence type="ECO:0000313" key="3">
    <source>
        <dbReference type="Proteomes" id="UP000009872"/>
    </source>
</evidence>
<dbReference type="AlphaFoldDB" id="K9ELY9"/>
<dbReference type="EMBL" id="ADLF01000003">
    <property type="protein sequence ID" value="EKU91897.1"/>
    <property type="molecule type" value="Genomic_DNA"/>
</dbReference>
<reference evidence="2 3" key="1">
    <citation type="submission" date="2012-09" db="EMBL/GenBank/DDBJ databases">
        <title>The Genome Sequence of Bacteroides oleiciplenus YIT 12058.</title>
        <authorList>
            <consortium name="The Broad Institute Genome Sequencing Platform"/>
            <person name="Earl A."/>
            <person name="Ward D."/>
            <person name="Feldgarden M."/>
            <person name="Gevers D."/>
            <person name="Morotomi M."/>
            <person name="Walker B."/>
            <person name="Young S.K."/>
            <person name="Zeng Q."/>
            <person name="Gargeya S."/>
            <person name="Fitzgerald M."/>
            <person name="Haas B."/>
            <person name="Abouelleil A."/>
            <person name="Alvarado L."/>
            <person name="Arachchi H.M."/>
            <person name="Berlin A.M."/>
            <person name="Chapman S.B."/>
            <person name="Goldberg J."/>
            <person name="Griggs A."/>
            <person name="Gujja S."/>
            <person name="Hansen M."/>
            <person name="Howarth C."/>
            <person name="Imamovic A."/>
            <person name="Larimer J."/>
            <person name="McCowen C."/>
            <person name="Montmayeur A."/>
            <person name="Murphy C."/>
            <person name="Neiman D."/>
            <person name="Pearson M."/>
            <person name="Priest M."/>
            <person name="Roberts A."/>
            <person name="Saif S."/>
            <person name="Shea T."/>
            <person name="Sisk P."/>
            <person name="Sykes S."/>
            <person name="Wortman J."/>
            <person name="Nusbaum C."/>
            <person name="Birren B."/>
        </authorList>
    </citation>
    <scope>NUCLEOTIDE SEQUENCE [LARGE SCALE GENOMIC DNA]</scope>
    <source>
        <strain evidence="2 3">YIT 12058</strain>
    </source>
</reference>
<feature type="domain" description="Lin1244/Lin1753-like N-terminal" evidence="1">
    <location>
        <begin position="4"/>
        <end position="85"/>
    </location>
</feature>
<organism evidence="2 3">
    <name type="scientific">Bacteroides oleiciplenus YIT 12058</name>
    <dbReference type="NCBI Taxonomy" id="742727"/>
    <lineage>
        <taxon>Bacteria</taxon>
        <taxon>Pseudomonadati</taxon>
        <taxon>Bacteroidota</taxon>
        <taxon>Bacteroidia</taxon>
        <taxon>Bacteroidales</taxon>
        <taxon>Bacteroidaceae</taxon>
        <taxon>Bacteroides</taxon>
    </lineage>
</organism>
<name>K9ELY9_9BACE</name>
<accession>K9ELY9</accession>
<comment type="caution">
    <text evidence="2">The sequence shown here is derived from an EMBL/GenBank/DDBJ whole genome shotgun (WGS) entry which is preliminary data.</text>
</comment>
<dbReference type="eggNOG" id="COG3935">
    <property type="taxonomic scope" value="Bacteria"/>
</dbReference>
<dbReference type="PATRIC" id="fig|742727.4.peg.884"/>
<evidence type="ECO:0000313" key="2">
    <source>
        <dbReference type="EMBL" id="EKU91897.1"/>
    </source>
</evidence>